<dbReference type="AlphaFoldDB" id="A0A7W8WZ56"/>
<organism evidence="1 2">
    <name type="scientific">Neomicrococcus aestuarii</name>
    <dbReference type="NCBI Taxonomy" id="556325"/>
    <lineage>
        <taxon>Bacteria</taxon>
        <taxon>Bacillati</taxon>
        <taxon>Actinomycetota</taxon>
        <taxon>Actinomycetes</taxon>
        <taxon>Micrococcales</taxon>
        <taxon>Micrococcaceae</taxon>
        <taxon>Neomicrococcus</taxon>
    </lineage>
</organism>
<protein>
    <submittedName>
        <fullName evidence="1">Uncharacterized protein</fullName>
    </submittedName>
</protein>
<sequence length="83" mass="8113">MDPGGALPGDDTFGALGLAKDVDQPCCTFRIVWVGQQQGGEVVPEGAAGADAAAVELAFVAAAGAVEVVVDAGARCAPRSSLA</sequence>
<evidence type="ECO:0000313" key="1">
    <source>
        <dbReference type="EMBL" id="MBB5511912.1"/>
    </source>
</evidence>
<comment type="caution">
    <text evidence="1">The sequence shown here is derived from an EMBL/GenBank/DDBJ whole genome shotgun (WGS) entry which is preliminary data.</text>
</comment>
<name>A0A7W8WZ56_9MICC</name>
<dbReference type="EMBL" id="JACHDR010000001">
    <property type="protein sequence ID" value="MBB5511912.1"/>
    <property type="molecule type" value="Genomic_DNA"/>
</dbReference>
<evidence type="ECO:0000313" key="2">
    <source>
        <dbReference type="Proteomes" id="UP000580797"/>
    </source>
</evidence>
<reference evidence="1 2" key="1">
    <citation type="submission" date="2020-08" db="EMBL/GenBank/DDBJ databases">
        <title>Sequencing the genomes of 1000 actinobacteria strains.</title>
        <authorList>
            <person name="Klenk H.-P."/>
        </authorList>
    </citation>
    <scope>NUCLEOTIDE SEQUENCE [LARGE SCALE GENOMIC DNA]</scope>
    <source>
        <strain evidence="1 2">DSM 105783</strain>
    </source>
</reference>
<dbReference type="RefSeq" id="WP_344117913.1">
    <property type="nucleotide sequence ID" value="NZ_BAAARH010000003.1"/>
</dbReference>
<proteinExistence type="predicted"/>
<dbReference type="Proteomes" id="UP000580797">
    <property type="component" value="Unassembled WGS sequence"/>
</dbReference>
<accession>A0A7W8WZ56</accession>
<gene>
    <name evidence="1" type="ORF">HD598_000599</name>
</gene>